<dbReference type="RefSeq" id="WP_132279583.1">
    <property type="nucleotide sequence ID" value="NZ_JAOBST010000015.1"/>
</dbReference>
<dbReference type="Pfam" id="PF13490">
    <property type="entry name" value="zf-HC2"/>
    <property type="match status" value="1"/>
</dbReference>
<comment type="caution">
    <text evidence="5">The sequence shown here is derived from an EMBL/GenBank/DDBJ whole genome shotgun (WGS) entry which is preliminary data.</text>
</comment>
<protein>
    <recommendedName>
        <fullName evidence="2">Anti-sigma-W factor RsiW</fullName>
    </recommendedName>
</protein>
<dbReference type="Proteomes" id="UP000295710">
    <property type="component" value="Unassembled WGS sequence"/>
</dbReference>
<evidence type="ECO:0000259" key="4">
    <source>
        <dbReference type="Pfam" id="PF13490"/>
    </source>
</evidence>
<comment type="similarity">
    <text evidence="1">Belongs to the zinc-associated anti-sigma factor (ZAS) superfamily. Anti-sigma-W factor family.</text>
</comment>
<evidence type="ECO:0000313" key="6">
    <source>
        <dbReference type="Proteomes" id="UP000295710"/>
    </source>
</evidence>
<dbReference type="Gene3D" id="1.10.10.1320">
    <property type="entry name" value="Anti-sigma factor, zinc-finger domain"/>
    <property type="match status" value="1"/>
</dbReference>
<accession>A0A4R4FB87</accession>
<evidence type="ECO:0000256" key="3">
    <source>
        <dbReference type="SAM" id="Phobius"/>
    </source>
</evidence>
<reference evidence="5 6" key="1">
    <citation type="journal article" date="2016" name="Nat. Microbiol.">
        <title>The Mouse Intestinal Bacterial Collection (miBC) provides host-specific insight into cultured diversity and functional potential of the gut microbiota.</title>
        <authorList>
            <person name="Lagkouvardos I."/>
            <person name="Pukall R."/>
            <person name="Abt B."/>
            <person name="Foesel B.U."/>
            <person name="Meier-Kolthoff J.P."/>
            <person name="Kumar N."/>
            <person name="Bresciani A."/>
            <person name="Martinez I."/>
            <person name="Just S."/>
            <person name="Ziegler C."/>
            <person name="Brugiroux S."/>
            <person name="Garzetti D."/>
            <person name="Wenning M."/>
            <person name="Bui T.P."/>
            <person name="Wang J."/>
            <person name="Hugenholtz F."/>
            <person name="Plugge C.M."/>
            <person name="Peterson D.A."/>
            <person name="Hornef M.W."/>
            <person name="Baines J.F."/>
            <person name="Smidt H."/>
            <person name="Walter J."/>
            <person name="Kristiansen K."/>
            <person name="Nielsen H.B."/>
            <person name="Haller D."/>
            <person name="Overmann J."/>
            <person name="Stecher B."/>
            <person name="Clavel T."/>
        </authorList>
    </citation>
    <scope>NUCLEOTIDE SEQUENCE [LARGE SCALE GENOMIC DNA]</scope>
    <source>
        <strain evidence="5 6">DSM 28560</strain>
    </source>
</reference>
<dbReference type="InterPro" id="IPR027383">
    <property type="entry name" value="Znf_put"/>
</dbReference>
<sequence>MSRLHCDLIKDLLPLYTDGVCSEQTKVSVEEHLRTCESCREMYEAMQENLPEKPEIALDPELKDDIAFIRNVKRRFTRRQLIIIFILVPIFALLLIPAPYINAELSAIHAEDIKVTELYELSNGDIFCTIESNKAISALSAGNLMSGDKDAEGREYCDGVIAAGSPSALTTMLDSSKKRFPVLIRSQSFLFTTAKKVEYGGVTVGGKDVDSHCRTIRYEGPFNEELVIWKEGQALEPAPERIEKMLKESSVPDYFPSVSTEQLKIGDVLVIY</sequence>
<evidence type="ECO:0000256" key="2">
    <source>
        <dbReference type="ARBA" id="ARBA00024438"/>
    </source>
</evidence>
<dbReference type="InterPro" id="IPR041916">
    <property type="entry name" value="Anti_sigma_zinc_sf"/>
</dbReference>
<name>A0A4R4FB87_9FIRM</name>
<feature type="domain" description="Putative zinc-finger" evidence="4">
    <location>
        <begin position="6"/>
        <end position="40"/>
    </location>
</feature>
<dbReference type="AlphaFoldDB" id="A0A4R4FB87"/>
<evidence type="ECO:0000256" key="1">
    <source>
        <dbReference type="ARBA" id="ARBA00024353"/>
    </source>
</evidence>
<organism evidence="5 6">
    <name type="scientific">Extibacter muris</name>
    <dbReference type="NCBI Taxonomy" id="1796622"/>
    <lineage>
        <taxon>Bacteria</taxon>
        <taxon>Bacillati</taxon>
        <taxon>Bacillota</taxon>
        <taxon>Clostridia</taxon>
        <taxon>Lachnospirales</taxon>
        <taxon>Lachnospiraceae</taxon>
        <taxon>Extibacter</taxon>
    </lineage>
</organism>
<gene>
    <name evidence="5" type="ORF">E1963_14915</name>
</gene>
<evidence type="ECO:0000313" key="5">
    <source>
        <dbReference type="EMBL" id="TDA20747.1"/>
    </source>
</evidence>
<keyword evidence="3" id="KW-1133">Transmembrane helix</keyword>
<dbReference type="EMBL" id="SMMX01000015">
    <property type="protein sequence ID" value="TDA20747.1"/>
    <property type="molecule type" value="Genomic_DNA"/>
</dbReference>
<proteinExistence type="inferred from homology"/>
<keyword evidence="3" id="KW-0472">Membrane</keyword>
<keyword evidence="6" id="KW-1185">Reference proteome</keyword>
<feature type="transmembrane region" description="Helical" evidence="3">
    <location>
        <begin position="81"/>
        <end position="101"/>
    </location>
</feature>
<keyword evidence="3" id="KW-0812">Transmembrane</keyword>